<dbReference type="SUPFAM" id="SSF54523">
    <property type="entry name" value="Pili subunits"/>
    <property type="match status" value="1"/>
</dbReference>
<dbReference type="Proteomes" id="UP000603141">
    <property type="component" value="Unassembled WGS sequence"/>
</dbReference>
<dbReference type="InterPro" id="IPR036749">
    <property type="entry name" value="Expansin_CBD_sf"/>
</dbReference>
<comment type="caution">
    <text evidence="3">The sequence shown here is derived from an EMBL/GenBank/DDBJ whole genome shotgun (WGS) entry which is preliminary data.</text>
</comment>
<keyword evidence="2" id="KW-1133">Transmembrane helix</keyword>
<dbReference type="NCBIfam" id="TIGR02532">
    <property type="entry name" value="IV_pilin_GFxxxE"/>
    <property type="match status" value="1"/>
</dbReference>
<organism evidence="3 4">
    <name type="scientific">Luteolibacter pohnpeiensis</name>
    <dbReference type="NCBI Taxonomy" id="454153"/>
    <lineage>
        <taxon>Bacteria</taxon>
        <taxon>Pseudomonadati</taxon>
        <taxon>Verrucomicrobiota</taxon>
        <taxon>Verrucomicrobiia</taxon>
        <taxon>Verrucomicrobiales</taxon>
        <taxon>Verrucomicrobiaceae</taxon>
        <taxon>Luteolibacter</taxon>
    </lineage>
</organism>
<reference evidence="3" key="1">
    <citation type="submission" date="2021-01" db="EMBL/GenBank/DDBJ databases">
        <title>Modified the classification status of verrucomicrobia.</title>
        <authorList>
            <person name="Feng X."/>
        </authorList>
    </citation>
    <scope>NUCLEOTIDE SEQUENCE</scope>
    <source>
        <strain evidence="3">KCTC 22041</strain>
    </source>
</reference>
<feature type="region of interest" description="Disordered" evidence="1">
    <location>
        <begin position="92"/>
        <end position="112"/>
    </location>
</feature>
<keyword evidence="4" id="KW-1185">Reference proteome</keyword>
<evidence type="ECO:0000313" key="3">
    <source>
        <dbReference type="EMBL" id="MBK1882939.1"/>
    </source>
</evidence>
<gene>
    <name evidence="3" type="ORF">JIN85_10960</name>
</gene>
<sequence length="189" mass="20824">MISPAKTNNSSRNGFTLIEIVMVLAIAAMVTGGAVAMMVYSSSERKLKDASGEIEVLAKRARTIAILHQTPYALEFIPGMVRLKPLVETNSDLSSISSNSNENEEGSNGPVHEDLKIDTDISIFVHGWNSTQWIPMDSRKPQVWRFDPDGLSEPISVRLTIGSGDKMSWQEDTYHPLTASISETQSETR</sequence>
<dbReference type="AlphaFoldDB" id="A0A934SBN0"/>
<feature type="transmembrane region" description="Helical" evidence="2">
    <location>
        <begin position="20"/>
        <end position="40"/>
    </location>
</feature>
<dbReference type="EMBL" id="JAENIJ010000015">
    <property type="protein sequence ID" value="MBK1882939.1"/>
    <property type="molecule type" value="Genomic_DNA"/>
</dbReference>
<dbReference type="InterPro" id="IPR045584">
    <property type="entry name" value="Pilin-like"/>
</dbReference>
<keyword evidence="2" id="KW-0472">Membrane</keyword>
<accession>A0A934SBN0</accession>
<protein>
    <submittedName>
        <fullName evidence="3">Prepilin-type N-terminal cleavage/methylation domain-containing protein</fullName>
    </submittedName>
</protein>
<dbReference type="RefSeq" id="WP_200270550.1">
    <property type="nucleotide sequence ID" value="NZ_JAENIJ010000015.1"/>
</dbReference>
<feature type="compositionally biased region" description="Low complexity" evidence="1">
    <location>
        <begin position="92"/>
        <end position="101"/>
    </location>
</feature>
<proteinExistence type="predicted"/>
<dbReference type="InterPro" id="IPR012902">
    <property type="entry name" value="N_methyl_site"/>
</dbReference>
<evidence type="ECO:0000256" key="1">
    <source>
        <dbReference type="SAM" id="MobiDB-lite"/>
    </source>
</evidence>
<dbReference type="Gene3D" id="2.60.40.760">
    <property type="entry name" value="Expansin, cellulose-binding-like domain"/>
    <property type="match status" value="1"/>
</dbReference>
<evidence type="ECO:0000313" key="4">
    <source>
        <dbReference type="Proteomes" id="UP000603141"/>
    </source>
</evidence>
<name>A0A934SBN0_9BACT</name>
<keyword evidence="2" id="KW-0812">Transmembrane</keyword>
<evidence type="ECO:0000256" key="2">
    <source>
        <dbReference type="SAM" id="Phobius"/>
    </source>
</evidence>
<dbReference type="Pfam" id="PF07963">
    <property type="entry name" value="N_methyl"/>
    <property type="match status" value="1"/>
</dbReference>